<evidence type="ECO:0000313" key="3">
    <source>
        <dbReference type="Proteomes" id="UP000254304"/>
    </source>
</evidence>
<feature type="compositionally biased region" description="Polar residues" evidence="1">
    <location>
        <begin position="8"/>
        <end position="32"/>
    </location>
</feature>
<organism evidence="2 3">
    <name type="scientific">Ewingella americana</name>
    <dbReference type="NCBI Taxonomy" id="41202"/>
    <lineage>
        <taxon>Bacteria</taxon>
        <taxon>Pseudomonadati</taxon>
        <taxon>Pseudomonadota</taxon>
        <taxon>Gammaproteobacteria</taxon>
        <taxon>Enterobacterales</taxon>
        <taxon>Yersiniaceae</taxon>
        <taxon>Ewingella</taxon>
    </lineage>
</organism>
<name>A0A377NCQ5_9GAMM</name>
<accession>A0A377NCQ5</accession>
<reference evidence="2 3" key="1">
    <citation type="submission" date="2018-06" db="EMBL/GenBank/DDBJ databases">
        <authorList>
            <consortium name="Pathogen Informatics"/>
            <person name="Doyle S."/>
        </authorList>
    </citation>
    <scope>NUCLEOTIDE SEQUENCE [LARGE SCALE GENOMIC DNA]</scope>
    <source>
        <strain evidence="2 3">NCTC12157</strain>
    </source>
</reference>
<evidence type="ECO:0000256" key="1">
    <source>
        <dbReference type="SAM" id="MobiDB-lite"/>
    </source>
</evidence>
<dbReference type="Proteomes" id="UP000254304">
    <property type="component" value="Unassembled WGS sequence"/>
</dbReference>
<gene>
    <name evidence="2" type="ORF">NCTC12157_02276</name>
</gene>
<feature type="region of interest" description="Disordered" evidence="1">
    <location>
        <begin position="1"/>
        <end position="34"/>
    </location>
</feature>
<proteinExistence type="predicted"/>
<protein>
    <submittedName>
        <fullName evidence="2">Uncharacterized protein</fullName>
    </submittedName>
</protein>
<sequence length="50" mass="5683">MTLDIAQVNESVGNQKQLPEKSSPSQCSNPYANLQKPIFHTNRFKLLRLP</sequence>
<dbReference type="EMBL" id="UGGO01000001">
    <property type="protein sequence ID" value="STQ44554.1"/>
    <property type="molecule type" value="Genomic_DNA"/>
</dbReference>
<dbReference type="AlphaFoldDB" id="A0A377NCQ5"/>
<evidence type="ECO:0000313" key="2">
    <source>
        <dbReference type="EMBL" id="STQ44554.1"/>
    </source>
</evidence>